<dbReference type="Pfam" id="PF00710">
    <property type="entry name" value="Asparaginase"/>
    <property type="match status" value="1"/>
</dbReference>
<dbReference type="EC" id="3.5.1.1" evidence="2"/>
<comment type="similarity">
    <text evidence="1">Belongs to the asparaginase 1 family.</text>
</comment>
<evidence type="ECO:0000256" key="1">
    <source>
        <dbReference type="ARBA" id="ARBA00010518"/>
    </source>
</evidence>
<dbReference type="Proteomes" id="UP000886722">
    <property type="component" value="Unassembled WGS sequence"/>
</dbReference>
<dbReference type="FunFam" id="3.40.50.40:FF:000001">
    <property type="entry name" value="L-asparaginase 1"/>
    <property type="match status" value="1"/>
</dbReference>
<evidence type="ECO:0000259" key="6">
    <source>
        <dbReference type="Pfam" id="PF00710"/>
    </source>
</evidence>
<sequence length="359" mass="40209">MTTDTTYPSVLLIYTGGTIGMIRNSETGALESFTFDHLVRHIPELKQMQCRIDSVQFEPPIDSSDMDPSLWVDLARIIHDNYDRYDGFVVLHGSDTMSYTASAMSFALENLDKPVIFTGSQLPIGVLRTDGKENLITAIEIATAKRPDGTPMVPEVCILFQDRLLRGNRTTKVNAENFNAFKSHNYPNLADVGVHINYYTRRILPPRSIKPLKPHFLFDTNVIVLTLFPGIQEHIVTEVLKMEGLKAVVMKTFGTGNAPQREWFVRAVREATQRGLVIINITQCPSGSVDMKRYENGRQLLEAGVTSGYDSTIEAAVTKLMFLLGHGLTPDEVRRLMNQSLAGEITLESDRPLQQESFT</sequence>
<dbReference type="PRINTS" id="PR00139">
    <property type="entry name" value="ASNGLNASE"/>
</dbReference>
<evidence type="ECO:0000256" key="4">
    <source>
        <dbReference type="PIRSR" id="PIRSR001220-1"/>
    </source>
</evidence>
<dbReference type="InterPro" id="IPR020827">
    <property type="entry name" value="Asparaginase/glutaminase_AS1"/>
</dbReference>
<dbReference type="GO" id="GO:0004067">
    <property type="term" value="F:asparaginase activity"/>
    <property type="evidence" value="ECO:0007669"/>
    <property type="project" value="UniProtKB-UniRule"/>
</dbReference>
<dbReference type="PANTHER" id="PTHR11707:SF28">
    <property type="entry name" value="60 KDA LYSOPHOSPHOLIPASE"/>
    <property type="match status" value="1"/>
</dbReference>
<dbReference type="InterPro" id="IPR027474">
    <property type="entry name" value="L-asparaginase_N"/>
</dbReference>
<reference evidence="8" key="1">
    <citation type="submission" date="2020-10" db="EMBL/GenBank/DDBJ databases">
        <authorList>
            <person name="Gilroy R."/>
        </authorList>
    </citation>
    <scope>NUCLEOTIDE SEQUENCE</scope>
    <source>
        <strain evidence="8">21143</strain>
    </source>
</reference>
<feature type="active site" description="O-isoaspartyl threonine intermediate" evidence="4">
    <location>
        <position position="18"/>
    </location>
</feature>
<dbReference type="SFLD" id="SFLDS00057">
    <property type="entry name" value="Glutaminase/Asparaginase"/>
    <property type="match status" value="1"/>
</dbReference>
<comment type="caution">
    <text evidence="8">The sequence shown here is derived from an EMBL/GenBank/DDBJ whole genome shotgun (WGS) entry which is preliminary data.</text>
</comment>
<feature type="domain" description="Asparaginase/glutaminase C-terminal" evidence="7">
    <location>
        <begin position="221"/>
        <end position="337"/>
    </location>
</feature>
<gene>
    <name evidence="8" type="ORF">IAD06_05650</name>
</gene>
<dbReference type="InterPro" id="IPR036152">
    <property type="entry name" value="Asp/glu_Ase-like_sf"/>
</dbReference>
<dbReference type="FunFam" id="3.40.50.1170:FF:000004">
    <property type="entry name" value="L-asparaginase, type I"/>
    <property type="match status" value="1"/>
</dbReference>
<evidence type="ECO:0000256" key="5">
    <source>
        <dbReference type="PROSITE-ProRule" id="PRU10099"/>
    </source>
</evidence>
<name>A0A9D1KDC1_9BACT</name>
<protein>
    <recommendedName>
        <fullName evidence="2">asparaginase</fullName>
        <ecNumber evidence="2">3.5.1.1</ecNumber>
    </recommendedName>
</protein>
<evidence type="ECO:0000313" key="9">
    <source>
        <dbReference type="Proteomes" id="UP000886722"/>
    </source>
</evidence>
<dbReference type="PROSITE" id="PS00144">
    <property type="entry name" value="ASN_GLN_ASE_1"/>
    <property type="match status" value="1"/>
</dbReference>
<evidence type="ECO:0000256" key="2">
    <source>
        <dbReference type="ARBA" id="ARBA00012920"/>
    </source>
</evidence>
<dbReference type="Gene3D" id="3.40.50.40">
    <property type="match status" value="1"/>
</dbReference>
<dbReference type="GO" id="GO:0009066">
    <property type="term" value="P:aspartate family amino acid metabolic process"/>
    <property type="evidence" value="ECO:0007669"/>
    <property type="project" value="UniProtKB-ARBA"/>
</dbReference>
<dbReference type="SUPFAM" id="SSF53774">
    <property type="entry name" value="Glutaminase/Asparaginase"/>
    <property type="match status" value="1"/>
</dbReference>
<feature type="domain" description="L-asparaginase N-terminal" evidence="6">
    <location>
        <begin position="10"/>
        <end position="202"/>
    </location>
</feature>
<dbReference type="InterPro" id="IPR041725">
    <property type="entry name" value="L-asparaginase_I"/>
</dbReference>
<evidence type="ECO:0000256" key="3">
    <source>
        <dbReference type="ARBA" id="ARBA00022801"/>
    </source>
</evidence>
<dbReference type="EMBL" id="DVKT01000044">
    <property type="protein sequence ID" value="HIT39504.1"/>
    <property type="molecule type" value="Genomic_DNA"/>
</dbReference>
<dbReference type="AlphaFoldDB" id="A0A9D1KDC1"/>
<dbReference type="PROSITE" id="PS51732">
    <property type="entry name" value="ASN_GLN_ASE_3"/>
    <property type="match status" value="1"/>
</dbReference>
<dbReference type="Pfam" id="PF17763">
    <property type="entry name" value="Asparaginase_C"/>
    <property type="match status" value="1"/>
</dbReference>
<evidence type="ECO:0000313" key="8">
    <source>
        <dbReference type="EMBL" id="HIT39504.1"/>
    </source>
</evidence>
<dbReference type="NCBIfam" id="TIGR00519">
    <property type="entry name" value="asnASE_I"/>
    <property type="match status" value="1"/>
</dbReference>
<accession>A0A9D1KDC1</accession>
<reference evidence="8" key="2">
    <citation type="journal article" date="2021" name="PeerJ">
        <title>Extensive microbial diversity within the chicken gut microbiome revealed by metagenomics and culture.</title>
        <authorList>
            <person name="Gilroy R."/>
            <person name="Ravi A."/>
            <person name="Getino M."/>
            <person name="Pursley I."/>
            <person name="Horton D.L."/>
            <person name="Alikhan N.F."/>
            <person name="Baker D."/>
            <person name="Gharbi K."/>
            <person name="Hall N."/>
            <person name="Watson M."/>
            <person name="Adriaenssens E.M."/>
            <person name="Foster-Nyarko E."/>
            <person name="Jarju S."/>
            <person name="Secka A."/>
            <person name="Antonio M."/>
            <person name="Oren A."/>
            <person name="Chaudhuri R.R."/>
            <person name="La Ragione R."/>
            <person name="Hildebrand F."/>
            <person name="Pallen M.J."/>
        </authorList>
    </citation>
    <scope>NUCLEOTIDE SEQUENCE</scope>
    <source>
        <strain evidence="8">21143</strain>
    </source>
</reference>
<dbReference type="InterPro" id="IPR037152">
    <property type="entry name" value="L-asparaginase_N_sf"/>
</dbReference>
<dbReference type="InterPro" id="IPR006034">
    <property type="entry name" value="Asparaginase/glutaminase-like"/>
</dbReference>
<dbReference type="Gene3D" id="3.40.50.1170">
    <property type="entry name" value="L-asparaginase, N-terminal domain"/>
    <property type="match status" value="1"/>
</dbReference>
<proteinExistence type="inferred from homology"/>
<organism evidence="8 9">
    <name type="scientific">Candidatus Caccoplasma intestinavium</name>
    <dbReference type="NCBI Taxonomy" id="2840716"/>
    <lineage>
        <taxon>Bacteria</taxon>
        <taxon>Pseudomonadati</taxon>
        <taxon>Bacteroidota</taxon>
        <taxon>Bacteroidia</taxon>
        <taxon>Bacteroidales</taxon>
        <taxon>Bacteroidaceae</taxon>
        <taxon>Bacteroidaceae incertae sedis</taxon>
        <taxon>Candidatus Caccoplasma</taxon>
    </lineage>
</organism>
<feature type="active site" evidence="5">
    <location>
        <position position="18"/>
    </location>
</feature>
<dbReference type="PIRSF" id="PIRSF500176">
    <property type="entry name" value="L_ASNase"/>
    <property type="match status" value="1"/>
</dbReference>
<dbReference type="InterPro" id="IPR027473">
    <property type="entry name" value="L-asparaginase_C"/>
</dbReference>
<dbReference type="InterPro" id="IPR006033">
    <property type="entry name" value="AsnA_fam"/>
</dbReference>
<dbReference type="PANTHER" id="PTHR11707">
    <property type="entry name" value="L-ASPARAGINASE"/>
    <property type="match status" value="1"/>
</dbReference>
<evidence type="ECO:0000259" key="7">
    <source>
        <dbReference type="Pfam" id="PF17763"/>
    </source>
</evidence>
<dbReference type="CDD" id="cd08963">
    <property type="entry name" value="L-asparaginase_I"/>
    <property type="match status" value="1"/>
</dbReference>
<dbReference type="PIRSF" id="PIRSF001220">
    <property type="entry name" value="L-ASNase_gatD"/>
    <property type="match status" value="1"/>
</dbReference>
<dbReference type="SMART" id="SM00870">
    <property type="entry name" value="Asparaginase"/>
    <property type="match status" value="1"/>
</dbReference>
<dbReference type="InterPro" id="IPR040919">
    <property type="entry name" value="Asparaginase_C"/>
</dbReference>
<keyword evidence="3" id="KW-0378">Hydrolase</keyword>